<dbReference type="RefSeq" id="WP_127084002.1">
    <property type="nucleotide sequence ID" value="NZ_RSCL01000015.1"/>
</dbReference>
<keyword evidence="2" id="KW-0521">NADP</keyword>
<dbReference type="AlphaFoldDB" id="A0A433V9N0"/>
<protein>
    <submittedName>
        <fullName evidence="5">Short-chain dehydrogenase</fullName>
    </submittedName>
</protein>
<dbReference type="PANTHER" id="PTHR43963">
    <property type="entry name" value="CARBONYL REDUCTASE 1-RELATED"/>
    <property type="match status" value="1"/>
</dbReference>
<dbReference type="InterPro" id="IPR002347">
    <property type="entry name" value="SDR_fam"/>
</dbReference>
<dbReference type="EMBL" id="RSCL01000015">
    <property type="protein sequence ID" value="RUT02822.1"/>
    <property type="molecule type" value="Genomic_DNA"/>
</dbReference>
<dbReference type="PRINTS" id="PR00080">
    <property type="entry name" value="SDRFAMILY"/>
</dbReference>
<evidence type="ECO:0000313" key="5">
    <source>
        <dbReference type="EMBL" id="RUT02822.1"/>
    </source>
</evidence>
<name>A0A433V9N0_9CYAN</name>
<reference evidence="5" key="1">
    <citation type="submission" date="2018-12" db="EMBL/GenBank/DDBJ databases">
        <authorList>
            <person name="Will S."/>
            <person name="Neumann-Schaal M."/>
            <person name="Henke P."/>
        </authorList>
    </citation>
    <scope>NUCLEOTIDE SEQUENCE</scope>
    <source>
        <strain evidence="5">PCC 7102</strain>
    </source>
</reference>
<comment type="similarity">
    <text evidence="1 4">Belongs to the short-chain dehydrogenases/reductases (SDR) family.</text>
</comment>
<dbReference type="Gene3D" id="3.40.50.720">
    <property type="entry name" value="NAD(P)-binding Rossmann-like Domain"/>
    <property type="match status" value="1"/>
</dbReference>
<sequence length="241" mass="26006">MKKIVFISGATKGIGNEVAQQLALHDFIVLIGARNRQHGKAAVEKLQLNGADAHFIQLDVNDESSIKFAAETISKQFGKVDVLINNAGVNYEFSSGTRPSMLSVDTLKDTFITNFFGVFAIIHHFLPLLKQAGAARIINVSSTLGSLTALSNPENFFYGVNSLAYNSSKTALNALTVSLAKDLAEDKISVNSICPGWVKTDMGTEMAPRTVEQGAAIIIKMATRNDSPTGKFLDDNGEIPW</sequence>
<dbReference type="InterPro" id="IPR020904">
    <property type="entry name" value="Sc_DH/Rdtase_CS"/>
</dbReference>
<proteinExistence type="inferred from homology"/>
<evidence type="ECO:0000256" key="4">
    <source>
        <dbReference type="RuleBase" id="RU000363"/>
    </source>
</evidence>
<dbReference type="InterPro" id="IPR036291">
    <property type="entry name" value="NAD(P)-bd_dom_sf"/>
</dbReference>
<dbReference type="Pfam" id="PF00106">
    <property type="entry name" value="adh_short"/>
    <property type="match status" value="1"/>
</dbReference>
<keyword evidence="3" id="KW-0560">Oxidoreductase</keyword>
<evidence type="ECO:0000256" key="2">
    <source>
        <dbReference type="ARBA" id="ARBA00022857"/>
    </source>
</evidence>
<reference evidence="5" key="2">
    <citation type="journal article" date="2019" name="Genome Biol. Evol.">
        <title>Day and night: Metabolic profiles and evolutionary relationships of six axenic non-marine cyanobacteria.</title>
        <authorList>
            <person name="Will S.E."/>
            <person name="Henke P."/>
            <person name="Boedeker C."/>
            <person name="Huang S."/>
            <person name="Brinkmann H."/>
            <person name="Rohde M."/>
            <person name="Jarek M."/>
            <person name="Friedl T."/>
            <person name="Seufert S."/>
            <person name="Schumacher M."/>
            <person name="Overmann J."/>
            <person name="Neumann-Schaal M."/>
            <person name="Petersen J."/>
        </authorList>
    </citation>
    <scope>NUCLEOTIDE SEQUENCE [LARGE SCALE GENOMIC DNA]</scope>
    <source>
        <strain evidence="5">PCC 7102</strain>
    </source>
</reference>
<comment type="caution">
    <text evidence="5">The sequence shown here is derived from an EMBL/GenBank/DDBJ whole genome shotgun (WGS) entry which is preliminary data.</text>
</comment>
<organism evidence="5 6">
    <name type="scientific">Dulcicalothrix desertica PCC 7102</name>
    <dbReference type="NCBI Taxonomy" id="232991"/>
    <lineage>
        <taxon>Bacteria</taxon>
        <taxon>Bacillati</taxon>
        <taxon>Cyanobacteriota</taxon>
        <taxon>Cyanophyceae</taxon>
        <taxon>Nostocales</taxon>
        <taxon>Calotrichaceae</taxon>
        <taxon>Dulcicalothrix</taxon>
    </lineage>
</organism>
<dbReference type="Proteomes" id="UP000271624">
    <property type="component" value="Unassembled WGS sequence"/>
</dbReference>
<gene>
    <name evidence="5" type="ORF">DSM106972_057420</name>
</gene>
<dbReference type="PRINTS" id="PR00081">
    <property type="entry name" value="GDHRDH"/>
</dbReference>
<evidence type="ECO:0000313" key="6">
    <source>
        <dbReference type="Proteomes" id="UP000271624"/>
    </source>
</evidence>
<evidence type="ECO:0000256" key="3">
    <source>
        <dbReference type="ARBA" id="ARBA00023002"/>
    </source>
</evidence>
<dbReference type="SUPFAM" id="SSF51735">
    <property type="entry name" value="NAD(P)-binding Rossmann-fold domains"/>
    <property type="match status" value="1"/>
</dbReference>
<dbReference type="InterPro" id="IPR045313">
    <property type="entry name" value="CBR1-like"/>
</dbReference>
<dbReference type="PROSITE" id="PS00061">
    <property type="entry name" value="ADH_SHORT"/>
    <property type="match status" value="1"/>
</dbReference>
<evidence type="ECO:0000256" key="1">
    <source>
        <dbReference type="ARBA" id="ARBA00006484"/>
    </source>
</evidence>
<dbReference type="PANTHER" id="PTHR43963:SF6">
    <property type="entry name" value="CHAIN DEHYDROGENASE FAMILY PROTEIN, PUTATIVE (AFU_ORTHOLOGUE AFUA_3G15350)-RELATED"/>
    <property type="match status" value="1"/>
</dbReference>
<keyword evidence="6" id="KW-1185">Reference proteome</keyword>
<dbReference type="CDD" id="cd05324">
    <property type="entry name" value="carb_red_PTCR-like_SDR_c"/>
    <property type="match status" value="1"/>
</dbReference>
<dbReference type="OrthoDB" id="9785826at2"/>
<accession>A0A433V9N0</accession>
<dbReference type="GO" id="GO:0016616">
    <property type="term" value="F:oxidoreductase activity, acting on the CH-OH group of donors, NAD or NADP as acceptor"/>
    <property type="evidence" value="ECO:0007669"/>
    <property type="project" value="InterPro"/>
</dbReference>